<reference evidence="8" key="3">
    <citation type="submission" date="2015-02" db="UniProtKB">
        <authorList>
            <consortium name="EnsemblProtists"/>
        </authorList>
    </citation>
    <scope>IDENTIFICATION</scope>
    <source>
        <strain evidence="8">DAOM BR144</strain>
    </source>
</reference>
<protein>
    <recommendedName>
        <fullName evidence="7">VTT domain-containing protein</fullName>
    </recommendedName>
</protein>
<feature type="transmembrane region" description="Helical" evidence="6">
    <location>
        <begin position="219"/>
        <end position="238"/>
    </location>
</feature>
<keyword evidence="9" id="KW-1185">Reference proteome</keyword>
<feature type="domain" description="VTT" evidence="7">
    <location>
        <begin position="115"/>
        <end position="242"/>
    </location>
</feature>
<reference evidence="9" key="2">
    <citation type="submission" date="2010-04" db="EMBL/GenBank/DDBJ databases">
        <authorList>
            <person name="Buell R."/>
            <person name="Hamilton J."/>
            <person name="Hostetler J."/>
        </authorList>
    </citation>
    <scope>NUCLEOTIDE SEQUENCE [LARGE SCALE GENOMIC DNA]</scope>
    <source>
        <strain evidence="9">DAOM:BR144</strain>
    </source>
</reference>
<proteinExistence type="predicted"/>
<dbReference type="VEuPathDB" id="FungiDB:PYU1_G012443"/>
<accession>K3X5H0</accession>
<dbReference type="EnsemblProtists" id="PYU1_T012469">
    <property type="protein sequence ID" value="PYU1_T012469"/>
    <property type="gene ID" value="PYU1_G012443"/>
</dbReference>
<feature type="transmembrane region" description="Helical" evidence="6">
    <location>
        <begin position="129"/>
        <end position="152"/>
    </location>
</feature>
<evidence type="ECO:0000256" key="2">
    <source>
        <dbReference type="ARBA" id="ARBA00022692"/>
    </source>
</evidence>
<dbReference type="GO" id="GO:0016020">
    <property type="term" value="C:membrane"/>
    <property type="evidence" value="ECO:0007669"/>
    <property type="project" value="UniProtKB-SubCell"/>
</dbReference>
<keyword evidence="4 6" id="KW-1133">Transmembrane helix</keyword>
<feature type="transmembrane region" description="Helical" evidence="6">
    <location>
        <begin position="259"/>
        <end position="275"/>
    </location>
</feature>
<dbReference type="EMBL" id="GL376610">
    <property type="status" value="NOT_ANNOTATED_CDS"/>
    <property type="molecule type" value="Genomic_DNA"/>
</dbReference>
<dbReference type="AlphaFoldDB" id="K3X5H0"/>
<dbReference type="OMA" id="HNNVAND"/>
<evidence type="ECO:0000256" key="5">
    <source>
        <dbReference type="ARBA" id="ARBA00023136"/>
    </source>
</evidence>
<name>K3X5H0_GLOUD</name>
<evidence type="ECO:0000256" key="6">
    <source>
        <dbReference type="SAM" id="Phobius"/>
    </source>
</evidence>
<dbReference type="Proteomes" id="UP000019132">
    <property type="component" value="Unassembled WGS sequence"/>
</dbReference>
<dbReference type="HOGENOM" id="CLU_038944_0_2_1"/>
<keyword evidence="2 6" id="KW-0812">Transmembrane</keyword>
<feature type="transmembrane region" description="Helical" evidence="6">
    <location>
        <begin position="27"/>
        <end position="50"/>
    </location>
</feature>
<sequence>MASNHQDAPHRVAAAAPHATRDSLVALALKLVLVFGGCFVATLSLCSLLLQRVRDEDARRGLATSKLDQLSIRSFSSLAELQRSHDTFVHIFDVQFPLALLCFACVYAMKQTFAIPGSAVLNLFAGALLPLPLAFPLVCALTACGASFCYLLSRVLASEAIVTGVCDRLLPNKLAQLRLQIEKAKREGELLYMLLFLRVFPFSPNWFLNLASPWLQVPLYLFTPSVALGLMPYNFITVQAGAMLSTLTSTSDMLDPKTVGSLVLLALGMLVPAIVKKQRHNNVANDDTTQQPAFSKKDL</sequence>
<dbReference type="eggNOG" id="KOG3140">
    <property type="taxonomic scope" value="Eukaryota"/>
</dbReference>
<dbReference type="PANTHER" id="PTHR43220">
    <property type="match status" value="1"/>
</dbReference>
<evidence type="ECO:0000256" key="3">
    <source>
        <dbReference type="ARBA" id="ARBA00022729"/>
    </source>
</evidence>
<dbReference type="FunCoup" id="K3X5H0">
    <property type="interactions" value="104"/>
</dbReference>
<evidence type="ECO:0000259" key="7">
    <source>
        <dbReference type="Pfam" id="PF09335"/>
    </source>
</evidence>
<keyword evidence="3" id="KW-0732">Signal</keyword>
<dbReference type="InParanoid" id="K3X5H0"/>
<reference evidence="9" key="1">
    <citation type="journal article" date="2010" name="Genome Biol.">
        <title>Genome sequence of the necrotrophic plant pathogen Pythium ultimum reveals original pathogenicity mechanisms and effector repertoire.</title>
        <authorList>
            <person name="Levesque C.A."/>
            <person name="Brouwer H."/>
            <person name="Cano L."/>
            <person name="Hamilton J.P."/>
            <person name="Holt C."/>
            <person name="Huitema E."/>
            <person name="Raffaele S."/>
            <person name="Robideau G.P."/>
            <person name="Thines M."/>
            <person name="Win J."/>
            <person name="Zerillo M.M."/>
            <person name="Beakes G.W."/>
            <person name="Boore J.L."/>
            <person name="Busam D."/>
            <person name="Dumas B."/>
            <person name="Ferriera S."/>
            <person name="Fuerstenberg S.I."/>
            <person name="Gachon C.M."/>
            <person name="Gaulin E."/>
            <person name="Govers F."/>
            <person name="Grenville-Briggs L."/>
            <person name="Horner N."/>
            <person name="Hostetler J."/>
            <person name="Jiang R.H."/>
            <person name="Johnson J."/>
            <person name="Krajaejun T."/>
            <person name="Lin H."/>
            <person name="Meijer H.J."/>
            <person name="Moore B."/>
            <person name="Morris P."/>
            <person name="Phuntmart V."/>
            <person name="Puiu D."/>
            <person name="Shetty J."/>
            <person name="Stajich J.E."/>
            <person name="Tripathy S."/>
            <person name="Wawra S."/>
            <person name="van West P."/>
            <person name="Whitty B.R."/>
            <person name="Coutinho P.M."/>
            <person name="Henrissat B."/>
            <person name="Martin F."/>
            <person name="Thomas P.D."/>
            <person name="Tyler B.M."/>
            <person name="De Vries R.P."/>
            <person name="Kamoun S."/>
            <person name="Yandell M."/>
            <person name="Tisserat N."/>
            <person name="Buell C.R."/>
        </authorList>
    </citation>
    <scope>NUCLEOTIDE SEQUENCE</scope>
    <source>
        <strain evidence="9">DAOM:BR144</strain>
    </source>
</reference>
<dbReference type="Pfam" id="PF09335">
    <property type="entry name" value="VTT_dom"/>
    <property type="match status" value="1"/>
</dbReference>
<dbReference type="PANTHER" id="PTHR43220:SF21">
    <property type="entry name" value="TRANSMEMBRANE PROTEIN 41A"/>
    <property type="match status" value="1"/>
</dbReference>
<evidence type="ECO:0000313" key="8">
    <source>
        <dbReference type="EnsemblProtists" id="PYU1_T012469"/>
    </source>
</evidence>
<comment type="subcellular location">
    <subcellularLocation>
        <location evidence="1">Membrane</location>
        <topology evidence="1">Multi-pass membrane protein</topology>
    </subcellularLocation>
</comment>
<dbReference type="InterPro" id="IPR032816">
    <property type="entry name" value="VTT_dom"/>
</dbReference>
<evidence type="ECO:0000313" key="9">
    <source>
        <dbReference type="Proteomes" id="UP000019132"/>
    </source>
</evidence>
<evidence type="ECO:0000256" key="4">
    <source>
        <dbReference type="ARBA" id="ARBA00022989"/>
    </source>
</evidence>
<feature type="transmembrane region" description="Helical" evidence="6">
    <location>
        <begin position="88"/>
        <end position="109"/>
    </location>
</feature>
<dbReference type="InterPro" id="IPR045014">
    <property type="entry name" value="TM41A/B"/>
</dbReference>
<keyword evidence="5 6" id="KW-0472">Membrane</keyword>
<organism evidence="8 9">
    <name type="scientific">Globisporangium ultimum (strain ATCC 200006 / CBS 805.95 / DAOM BR144)</name>
    <name type="common">Pythium ultimum</name>
    <dbReference type="NCBI Taxonomy" id="431595"/>
    <lineage>
        <taxon>Eukaryota</taxon>
        <taxon>Sar</taxon>
        <taxon>Stramenopiles</taxon>
        <taxon>Oomycota</taxon>
        <taxon>Peronosporomycetes</taxon>
        <taxon>Pythiales</taxon>
        <taxon>Pythiaceae</taxon>
        <taxon>Globisporangium</taxon>
    </lineage>
</organism>
<dbReference type="STRING" id="431595.K3X5H0"/>
<evidence type="ECO:0000256" key="1">
    <source>
        <dbReference type="ARBA" id="ARBA00004141"/>
    </source>
</evidence>